<dbReference type="EMBL" id="CP017834">
    <property type="protein sequence ID" value="APJ03220.1"/>
    <property type="molecule type" value="Genomic_DNA"/>
</dbReference>
<dbReference type="Proteomes" id="UP000184731">
    <property type="component" value="Chromosome"/>
</dbReference>
<reference evidence="1 2" key="1">
    <citation type="submission" date="2016-10" db="EMBL/GenBank/DDBJ databases">
        <title>Silvanigrella aquatica sp. nov., isolated from a freshwater lake located in the Black Forest, Germany, description of Silvanigrellaceae fam. nov., Silvanigrellales ord. nov., reclassification of the order Bdellovibrionales in the class Oligoflexia, reclassification of the families Bacteriovoracaceae and Halobacteriovoraceae in the new order Bacteriovoracales ord. nov., and reclassification of the family Pseudobacteriovoracaceae in the order Oligoflexiales.</title>
        <authorList>
            <person name="Hahn M.W."/>
            <person name="Schmidt J."/>
            <person name="Koll U."/>
            <person name="Rohde M."/>
            <person name="Verbag S."/>
            <person name="Pitt A."/>
            <person name="Nakai R."/>
            <person name="Naganuma T."/>
            <person name="Lang E."/>
        </authorList>
    </citation>
    <scope>NUCLEOTIDE SEQUENCE [LARGE SCALE GENOMIC DNA]</scope>
    <source>
        <strain evidence="1 2">MWH-Nonnen-W8red</strain>
    </source>
</reference>
<evidence type="ECO:0000313" key="2">
    <source>
        <dbReference type="Proteomes" id="UP000184731"/>
    </source>
</evidence>
<dbReference type="KEGG" id="saqi:AXG55_04600"/>
<dbReference type="AlphaFoldDB" id="A0A1L4CZ59"/>
<keyword evidence="2" id="KW-1185">Reference proteome</keyword>
<gene>
    <name evidence="1" type="ORF">AXG55_04600</name>
</gene>
<dbReference type="OrthoDB" id="7550081at2"/>
<proteinExistence type="predicted"/>
<evidence type="ECO:0000313" key="1">
    <source>
        <dbReference type="EMBL" id="APJ03220.1"/>
    </source>
</evidence>
<sequence>MNFSKNIHSILLSLILMLITFNIQALKTYKFENIDEIYSQNSHQSIEFILMTSQGYVSAQNLGFLSEASLYVDMGTHKDFFFIEKTYDYLTMNNINTNLPNAENEVFAYELDKALGLNIVAPTIYFQSPINKENYHVRQVFIQRAHTQDSRRNKNNFKLNGSPIIIFDKLIGATDRNDNNYLVAQNGTTIAIDHEFLFGNGGYILPQGGHQYMNTIGSLFDDENEMKAFFYKEEIYEAMTNIDWEQWTNEHFPKSAPNYEKSKQTFLINIAFLVGSISNFVENNDNFFNEAKENRAFFLNNNVEKIRFIESRK</sequence>
<organism evidence="1 2">
    <name type="scientific">Silvanigrella aquatica</name>
    <dbReference type="NCBI Taxonomy" id="1915309"/>
    <lineage>
        <taxon>Bacteria</taxon>
        <taxon>Pseudomonadati</taxon>
        <taxon>Bdellovibrionota</taxon>
        <taxon>Oligoflexia</taxon>
        <taxon>Silvanigrellales</taxon>
        <taxon>Silvanigrellaceae</taxon>
        <taxon>Silvanigrella</taxon>
    </lineage>
</organism>
<protein>
    <submittedName>
        <fullName evidence="1">Uncharacterized protein</fullName>
    </submittedName>
</protein>
<name>A0A1L4CZ59_9BACT</name>
<dbReference type="RefSeq" id="WP_148696949.1">
    <property type="nucleotide sequence ID" value="NZ_CP017834.1"/>
</dbReference>
<accession>A0A1L4CZ59</accession>